<dbReference type="Proteomes" id="UP000612055">
    <property type="component" value="Unassembled WGS sequence"/>
</dbReference>
<keyword evidence="4" id="KW-1185">Reference proteome</keyword>
<reference evidence="3" key="1">
    <citation type="journal article" date="2020" name="bioRxiv">
        <title>Comparative genomics of Chlamydomonas.</title>
        <authorList>
            <person name="Craig R.J."/>
            <person name="Hasan A.R."/>
            <person name="Ness R.W."/>
            <person name="Keightley P.D."/>
        </authorList>
    </citation>
    <scope>NUCLEOTIDE SEQUENCE</scope>
    <source>
        <strain evidence="3">CCAP 11/70</strain>
    </source>
</reference>
<comment type="caution">
    <text evidence="3">The sequence shown here is derived from an EMBL/GenBank/DDBJ whole genome shotgun (WGS) entry which is preliminary data.</text>
</comment>
<dbReference type="AlphaFoldDB" id="A0A835XTE0"/>
<feature type="domain" description="Cupin type-2" evidence="2">
    <location>
        <begin position="81"/>
        <end position="140"/>
    </location>
</feature>
<feature type="compositionally biased region" description="Basic and acidic residues" evidence="1">
    <location>
        <begin position="320"/>
        <end position="330"/>
    </location>
</feature>
<feature type="region of interest" description="Disordered" evidence="1">
    <location>
        <begin position="311"/>
        <end position="358"/>
    </location>
</feature>
<proteinExistence type="predicted"/>
<sequence length="358" mass="37642">MLKPKQLLLAAVAIALGTARLLVQKIERIDLRDQQGIWDNKARSGSRLTVVTRSAPTGGDFFKVHVYTREQAQGYYPGKPGSVPRHSHESQVEELHVTLGSAVLDLNGTPLTLPAGSRHTIPRGTPHTIWAAPGGPLAYVSTLTPGMPDERIWETYAGLCAQYDGCTKINPLQLLLLFAEGRMVPTDVPEALWGPCEALLSPLARFLGFRSRYPTYRSKAGEPLPVEGAEAGAGEWAGAETGAGAREGAGVGQCLQQAESQPEPLAEAAAGAAGTAGAGEAAAAGQVVDTEHKRREVLREVETEAVVGATDGAGGVEGEAEVKGEAKGEAEVIEVDVPMYDPQPAEGAEPEPGDEYAE</sequence>
<dbReference type="Gene3D" id="2.60.120.10">
    <property type="entry name" value="Jelly Rolls"/>
    <property type="match status" value="1"/>
</dbReference>
<feature type="region of interest" description="Disordered" evidence="1">
    <location>
        <begin position="248"/>
        <end position="273"/>
    </location>
</feature>
<dbReference type="Pfam" id="PF07883">
    <property type="entry name" value="Cupin_2"/>
    <property type="match status" value="1"/>
</dbReference>
<evidence type="ECO:0000256" key="1">
    <source>
        <dbReference type="SAM" id="MobiDB-lite"/>
    </source>
</evidence>
<dbReference type="InterPro" id="IPR014710">
    <property type="entry name" value="RmlC-like_jellyroll"/>
</dbReference>
<evidence type="ECO:0000313" key="4">
    <source>
        <dbReference type="Proteomes" id="UP000612055"/>
    </source>
</evidence>
<name>A0A835XTE0_9CHLO</name>
<gene>
    <name evidence="3" type="ORF">HYH03_011555</name>
</gene>
<evidence type="ECO:0000259" key="2">
    <source>
        <dbReference type="Pfam" id="PF07883"/>
    </source>
</evidence>
<dbReference type="OrthoDB" id="532679at2759"/>
<organism evidence="3 4">
    <name type="scientific">Edaphochlamys debaryana</name>
    <dbReference type="NCBI Taxonomy" id="47281"/>
    <lineage>
        <taxon>Eukaryota</taxon>
        <taxon>Viridiplantae</taxon>
        <taxon>Chlorophyta</taxon>
        <taxon>core chlorophytes</taxon>
        <taxon>Chlorophyceae</taxon>
        <taxon>CS clade</taxon>
        <taxon>Chlamydomonadales</taxon>
        <taxon>Chlamydomonadales incertae sedis</taxon>
        <taxon>Edaphochlamys</taxon>
    </lineage>
</organism>
<dbReference type="SUPFAM" id="SSF51182">
    <property type="entry name" value="RmlC-like cupins"/>
    <property type="match status" value="1"/>
</dbReference>
<protein>
    <recommendedName>
        <fullName evidence="2">Cupin type-2 domain-containing protein</fullName>
    </recommendedName>
</protein>
<dbReference type="EMBL" id="JAEHOE010000067">
    <property type="protein sequence ID" value="KAG2489918.1"/>
    <property type="molecule type" value="Genomic_DNA"/>
</dbReference>
<dbReference type="InterPro" id="IPR011051">
    <property type="entry name" value="RmlC_Cupin_sf"/>
</dbReference>
<feature type="compositionally biased region" description="Acidic residues" evidence="1">
    <location>
        <begin position="348"/>
        <end position="358"/>
    </location>
</feature>
<evidence type="ECO:0000313" key="3">
    <source>
        <dbReference type="EMBL" id="KAG2489918.1"/>
    </source>
</evidence>
<dbReference type="InterPro" id="IPR013096">
    <property type="entry name" value="Cupin_2"/>
</dbReference>
<accession>A0A835XTE0</accession>